<protein>
    <recommendedName>
        <fullName evidence="1">Phosphatidate phosphatase APP1 catalytic domain-containing protein</fullName>
    </recommendedName>
</protein>
<dbReference type="Pfam" id="PF09949">
    <property type="entry name" value="APP1_cat"/>
    <property type="match status" value="1"/>
</dbReference>
<evidence type="ECO:0000313" key="3">
    <source>
        <dbReference type="Proteomes" id="UP000250266"/>
    </source>
</evidence>
<dbReference type="PANTHER" id="PTHR28208:SF1">
    <property type="entry name" value="FILAMENT ORGANIZATION PROTEIN APP1-LIKE, PUTATIVE (AFU_ORTHOLOGUE AFUA_1G06650)-RELATED"/>
    <property type="match status" value="1"/>
</dbReference>
<sequence>MAGQTRQHMQENDESRETRTLREFADLESTMPSLSSRWNCSIKDNLTSHLGSKNPFYSFVHPDNHIVWLLDNTAWQPEDGKGAWKAEFVAAYFLKNSGHDTSKVVAYISEKIGLAKGDKAEVTIGKRVQPFLDSVLPAHAINIDGGKMGALKLGPSGRDGISSNELMLPGDDYTDGQSLQAIGIDANATPLTTTFAKPTGWAVISDIDDTIKRTLTLSAIGILKTTFVDKPEPIEGMPELYKHITEKLKGPPFWYLSASPYNLYPFLHEFRSTYYPHGTIVLRDASWMNLAGLLTNLTQGTQAYKTDRMDKIHRWFPRRKFLCIGDSTQTDPESYGEMFRRYPGWVCAIFIRKVTDIAEMDVSKNNSPERFEKAFKDVPQDVWHVFEDPSELYEKVAALEV</sequence>
<dbReference type="Proteomes" id="UP000250266">
    <property type="component" value="Unassembled WGS sequence"/>
</dbReference>
<proteinExistence type="predicted"/>
<dbReference type="AlphaFoldDB" id="A0A8E2E9B8"/>
<dbReference type="InterPro" id="IPR052935">
    <property type="entry name" value="Mg2+_PAP"/>
</dbReference>
<dbReference type="EMBL" id="KV744992">
    <property type="protein sequence ID" value="OCK79692.1"/>
    <property type="molecule type" value="Genomic_DNA"/>
</dbReference>
<name>A0A8E2E9B8_9PEZI</name>
<accession>A0A8E2E9B8</accession>
<keyword evidence="3" id="KW-1185">Reference proteome</keyword>
<dbReference type="InterPro" id="IPR019236">
    <property type="entry name" value="APP1_cat"/>
</dbReference>
<evidence type="ECO:0000313" key="2">
    <source>
        <dbReference type="EMBL" id="OCK79692.1"/>
    </source>
</evidence>
<dbReference type="GO" id="GO:0008195">
    <property type="term" value="F:phosphatidate phosphatase activity"/>
    <property type="evidence" value="ECO:0007669"/>
    <property type="project" value="InterPro"/>
</dbReference>
<organism evidence="2 3">
    <name type="scientific">Lepidopterella palustris CBS 459.81</name>
    <dbReference type="NCBI Taxonomy" id="1314670"/>
    <lineage>
        <taxon>Eukaryota</taxon>
        <taxon>Fungi</taxon>
        <taxon>Dikarya</taxon>
        <taxon>Ascomycota</taxon>
        <taxon>Pezizomycotina</taxon>
        <taxon>Dothideomycetes</taxon>
        <taxon>Pleosporomycetidae</taxon>
        <taxon>Mytilinidiales</taxon>
        <taxon>Argynnaceae</taxon>
        <taxon>Lepidopterella</taxon>
    </lineage>
</organism>
<dbReference type="OrthoDB" id="414243at2759"/>
<gene>
    <name evidence="2" type="ORF">K432DRAFT_382838</name>
</gene>
<dbReference type="GO" id="GO:0030479">
    <property type="term" value="C:actin cortical patch"/>
    <property type="evidence" value="ECO:0007669"/>
    <property type="project" value="TreeGrafter"/>
</dbReference>
<reference evidence="2 3" key="1">
    <citation type="journal article" date="2016" name="Nat. Commun.">
        <title>Ectomycorrhizal ecology is imprinted in the genome of the dominant symbiotic fungus Cenococcum geophilum.</title>
        <authorList>
            <consortium name="DOE Joint Genome Institute"/>
            <person name="Peter M."/>
            <person name="Kohler A."/>
            <person name="Ohm R.A."/>
            <person name="Kuo A."/>
            <person name="Krutzmann J."/>
            <person name="Morin E."/>
            <person name="Arend M."/>
            <person name="Barry K.W."/>
            <person name="Binder M."/>
            <person name="Choi C."/>
            <person name="Clum A."/>
            <person name="Copeland A."/>
            <person name="Grisel N."/>
            <person name="Haridas S."/>
            <person name="Kipfer T."/>
            <person name="LaButti K."/>
            <person name="Lindquist E."/>
            <person name="Lipzen A."/>
            <person name="Maire R."/>
            <person name="Meier B."/>
            <person name="Mihaltcheva S."/>
            <person name="Molinier V."/>
            <person name="Murat C."/>
            <person name="Poggeler S."/>
            <person name="Quandt C.A."/>
            <person name="Sperisen C."/>
            <person name="Tritt A."/>
            <person name="Tisserant E."/>
            <person name="Crous P.W."/>
            <person name="Henrissat B."/>
            <person name="Nehls U."/>
            <person name="Egli S."/>
            <person name="Spatafora J.W."/>
            <person name="Grigoriev I.V."/>
            <person name="Martin F.M."/>
        </authorList>
    </citation>
    <scope>NUCLEOTIDE SEQUENCE [LARGE SCALE GENOMIC DNA]</scope>
    <source>
        <strain evidence="2 3">CBS 459.81</strain>
    </source>
</reference>
<dbReference type="PANTHER" id="PTHR28208">
    <property type="entry name" value="PHOSPHATIDATE PHOSPHATASE APP1"/>
    <property type="match status" value="1"/>
</dbReference>
<evidence type="ECO:0000259" key="1">
    <source>
        <dbReference type="Pfam" id="PF09949"/>
    </source>
</evidence>
<feature type="domain" description="Phosphatidate phosphatase APP1 catalytic" evidence="1">
    <location>
        <begin position="201"/>
        <end position="353"/>
    </location>
</feature>